<dbReference type="EMBL" id="LAZR01008390">
    <property type="protein sequence ID" value="KKM79062.1"/>
    <property type="molecule type" value="Genomic_DNA"/>
</dbReference>
<feature type="non-terminal residue" evidence="1">
    <location>
        <position position="61"/>
    </location>
</feature>
<reference evidence="1" key="1">
    <citation type="journal article" date="2015" name="Nature">
        <title>Complex archaea that bridge the gap between prokaryotes and eukaryotes.</title>
        <authorList>
            <person name="Spang A."/>
            <person name="Saw J.H."/>
            <person name="Jorgensen S.L."/>
            <person name="Zaremba-Niedzwiedzka K."/>
            <person name="Martijn J."/>
            <person name="Lind A.E."/>
            <person name="van Eijk R."/>
            <person name="Schleper C."/>
            <person name="Guy L."/>
            <person name="Ettema T.J."/>
        </authorList>
    </citation>
    <scope>NUCLEOTIDE SEQUENCE</scope>
</reference>
<dbReference type="AlphaFoldDB" id="A0A0F9NCE5"/>
<evidence type="ECO:0000313" key="1">
    <source>
        <dbReference type="EMBL" id="KKM79062.1"/>
    </source>
</evidence>
<comment type="caution">
    <text evidence="1">The sequence shown here is derived from an EMBL/GenBank/DDBJ whole genome shotgun (WGS) entry which is preliminary data.</text>
</comment>
<organism evidence="1">
    <name type="scientific">marine sediment metagenome</name>
    <dbReference type="NCBI Taxonomy" id="412755"/>
    <lineage>
        <taxon>unclassified sequences</taxon>
        <taxon>metagenomes</taxon>
        <taxon>ecological metagenomes</taxon>
    </lineage>
</organism>
<name>A0A0F9NCE5_9ZZZZ</name>
<sequence length="61" mass="7200">MIRLDLMLKGAIRSGEISHEKKLKKIENHKQFCKQCKKPISYEKRRNVFCSSRCAILDHNP</sequence>
<protein>
    <submittedName>
        <fullName evidence="1">Uncharacterized protein</fullName>
    </submittedName>
</protein>
<accession>A0A0F9NCE5</accession>
<gene>
    <name evidence="1" type="ORF">LCGC14_1353640</name>
</gene>
<proteinExistence type="predicted"/>